<evidence type="ECO:0000259" key="10">
    <source>
        <dbReference type="PROSITE" id="PS51903"/>
    </source>
</evidence>
<evidence type="ECO:0000256" key="1">
    <source>
        <dbReference type="ARBA" id="ARBA00008675"/>
    </source>
</evidence>
<evidence type="ECO:0000256" key="9">
    <source>
        <dbReference type="SAM" id="MobiDB-lite"/>
    </source>
</evidence>
<feature type="domain" description="Clp R" evidence="10">
    <location>
        <begin position="90"/>
        <end position="237"/>
    </location>
</feature>
<dbReference type="PROSITE" id="PS00870">
    <property type="entry name" value="CLPAB_1"/>
    <property type="match status" value="1"/>
</dbReference>
<dbReference type="PROSITE" id="PS51903">
    <property type="entry name" value="CLP_R"/>
    <property type="match status" value="1"/>
</dbReference>
<reference evidence="11 12" key="1">
    <citation type="submission" date="2023-12" db="EMBL/GenBank/DDBJ databases">
        <title>Genome sequencing and assembly of bacterial species from a model synthetic community.</title>
        <authorList>
            <person name="Hogle S.L."/>
        </authorList>
    </citation>
    <scope>NUCLEOTIDE SEQUENCE [LARGE SCALE GENOMIC DNA]</scope>
    <source>
        <strain evidence="11 12">HAMBI 2494</strain>
    </source>
</reference>
<dbReference type="InterPro" id="IPR028299">
    <property type="entry name" value="ClpA/B_CS2"/>
</dbReference>
<dbReference type="InterPro" id="IPR003959">
    <property type="entry name" value="ATPase_AAA_core"/>
</dbReference>
<dbReference type="InterPro" id="IPR018368">
    <property type="entry name" value="ClpA/B_CS1"/>
</dbReference>
<dbReference type="InterPro" id="IPR019489">
    <property type="entry name" value="Clp_ATPase_C"/>
</dbReference>
<dbReference type="InterPro" id="IPR050130">
    <property type="entry name" value="ClpA_ClpB"/>
</dbReference>
<dbReference type="SMART" id="SM00382">
    <property type="entry name" value="AAA"/>
    <property type="match status" value="2"/>
</dbReference>
<evidence type="ECO:0000256" key="4">
    <source>
        <dbReference type="ARBA" id="ARBA00022840"/>
    </source>
</evidence>
<protein>
    <submittedName>
        <fullName evidence="11">ATP-dependent Clp protease ATP-binding subunit</fullName>
    </submittedName>
</protein>
<dbReference type="InterPro" id="IPR036628">
    <property type="entry name" value="Clp_N_dom_sf"/>
</dbReference>
<dbReference type="SUPFAM" id="SSF52540">
    <property type="entry name" value="P-loop containing nucleoside triphosphate hydrolases"/>
    <property type="match status" value="2"/>
</dbReference>
<feature type="compositionally biased region" description="Polar residues" evidence="9">
    <location>
        <begin position="945"/>
        <end position="956"/>
    </location>
</feature>
<keyword evidence="4 8" id="KW-0067">ATP-binding</keyword>
<accession>A0ABZ0WJN2</accession>
<comment type="similarity">
    <text evidence="1 8">Belongs to the ClpA/ClpB family.</text>
</comment>
<dbReference type="Pfam" id="PF17871">
    <property type="entry name" value="AAA_lid_9"/>
    <property type="match status" value="1"/>
</dbReference>
<dbReference type="Proteomes" id="UP001325479">
    <property type="component" value="Chromosome"/>
</dbReference>
<dbReference type="InterPro" id="IPR001270">
    <property type="entry name" value="ClpA/B"/>
</dbReference>
<evidence type="ECO:0000313" key="11">
    <source>
        <dbReference type="EMBL" id="WQD77563.1"/>
    </source>
</evidence>
<dbReference type="InterPro" id="IPR027417">
    <property type="entry name" value="P-loop_NTPase"/>
</dbReference>
<dbReference type="GO" id="GO:0005524">
    <property type="term" value="F:ATP binding"/>
    <property type="evidence" value="ECO:0007669"/>
    <property type="project" value="UniProtKB-KW"/>
</dbReference>
<dbReference type="InterPro" id="IPR041546">
    <property type="entry name" value="ClpA/ClpB_AAA_lid"/>
</dbReference>
<dbReference type="SMART" id="SM01086">
    <property type="entry name" value="ClpB_D2-small"/>
    <property type="match status" value="1"/>
</dbReference>
<dbReference type="PROSITE" id="PS00871">
    <property type="entry name" value="CLPAB_2"/>
    <property type="match status" value="1"/>
</dbReference>
<gene>
    <name evidence="11" type="ORF">U0042_26530</name>
</gene>
<keyword evidence="11" id="KW-0645">Protease</keyword>
<evidence type="ECO:0000313" key="12">
    <source>
        <dbReference type="Proteomes" id="UP001325479"/>
    </source>
</evidence>
<dbReference type="Pfam" id="PF07724">
    <property type="entry name" value="AAA_2"/>
    <property type="match status" value="1"/>
</dbReference>
<dbReference type="PANTHER" id="PTHR11638">
    <property type="entry name" value="ATP-DEPENDENT CLP PROTEASE"/>
    <property type="match status" value="1"/>
</dbReference>
<dbReference type="InterPro" id="IPR003593">
    <property type="entry name" value="AAA+_ATPase"/>
</dbReference>
<evidence type="ECO:0000256" key="5">
    <source>
        <dbReference type="ARBA" id="ARBA00023186"/>
    </source>
</evidence>
<organism evidence="11 12">
    <name type="scientific">Paraburkholderia kururiensis</name>
    <dbReference type="NCBI Taxonomy" id="984307"/>
    <lineage>
        <taxon>Bacteria</taxon>
        <taxon>Pseudomonadati</taxon>
        <taxon>Pseudomonadota</taxon>
        <taxon>Betaproteobacteria</taxon>
        <taxon>Burkholderiales</taxon>
        <taxon>Burkholderiaceae</taxon>
        <taxon>Paraburkholderia</taxon>
    </lineage>
</organism>
<dbReference type="Gene3D" id="3.40.50.300">
    <property type="entry name" value="P-loop containing nucleotide triphosphate hydrolases"/>
    <property type="match status" value="2"/>
</dbReference>
<dbReference type="Pfam" id="PF00004">
    <property type="entry name" value="AAA"/>
    <property type="match status" value="1"/>
</dbReference>
<keyword evidence="12" id="KW-1185">Reference proteome</keyword>
<dbReference type="InterPro" id="IPR004176">
    <property type="entry name" value="Clp_R_N"/>
</dbReference>
<dbReference type="GO" id="GO:0008233">
    <property type="term" value="F:peptidase activity"/>
    <property type="evidence" value="ECO:0007669"/>
    <property type="project" value="UniProtKB-KW"/>
</dbReference>
<dbReference type="Gene3D" id="4.10.860.10">
    <property type="entry name" value="UVR domain"/>
    <property type="match status" value="1"/>
</dbReference>
<keyword evidence="5 8" id="KW-0143">Chaperone</keyword>
<comment type="function">
    <text evidence="6">Part of a stress-induced multi-chaperone system, it is involved in the recovery of the cell from heat-induced damage, in cooperation with DnaK, DnaJ and GrpE. Acts before DnaK, in the processing of protein aggregates. Protein binding stimulates the ATPase activity; ATP hydrolysis unfolds the denatured protein aggregates, which probably helps expose new hydrophobic binding sites on the surface of ClpB-bound aggregates, contributing to the solubilization and refolding of denatured protein aggregates by DnaK.</text>
</comment>
<dbReference type="Gene3D" id="1.10.8.60">
    <property type="match status" value="2"/>
</dbReference>
<dbReference type="Pfam" id="PF02861">
    <property type="entry name" value="Clp_N"/>
    <property type="match status" value="1"/>
</dbReference>
<dbReference type="Pfam" id="PF10431">
    <property type="entry name" value="ClpB_D2-small"/>
    <property type="match status" value="1"/>
</dbReference>
<feature type="compositionally biased region" description="Low complexity" evidence="9">
    <location>
        <begin position="935"/>
        <end position="944"/>
    </location>
</feature>
<keyword evidence="2 7" id="KW-0677">Repeat</keyword>
<proteinExistence type="inferred from homology"/>
<sequence>MARQTCEICGARPAAVRVAIIQNGYRRFLDVCDYHYAQLTRHQRTLSPLESLFLGAMADNGGQPAGYGQPQPDTPAGVATGVPPEESAGLERYFSETARELLQRAAERAVQWGRRQIESDHLLYELAGNDVAAGILTRLGVDPGQLRAYIDANAPKGAPGDAPENDTIAVSPRVKSALDRAFLASRQLGQGFVGPEHLLVGLADVPDSFAGNVMRNYGIDARKLLEQMVQSGTVQAGRDRAGPPKGPSTPHLDRYSRDLTALAREGRLDPVIGRSSEIETMVEVLARRRKNNPVLIGEPGVGKTAVVEGLAQRIVGGDVPESLRDKRLVELNVNSLVAGSKYRGEFEERVKQVIDEITEHREALVIFVDEIHTIVGAGQGGGEGGLDIANVFKPAMARGELNLIGATTLSEYQKYIEKDAALERRFQPVFIAEPSVEQTITILRGLRDKLEAHHKVTIQDSALVSAAELSNRYISGRFLPDKAIDLVDQAAARVHLSGTSRPARILEQEAQLAQLRRDQDYAASRKQYEKAHTLGEEITQAERALAEVTDSWKRQMESNTSDVRIEHIAEIVAKITGIPVTNLTTEERERLLHMEERLHERVIGQQRAIAAVSDAVRRSRAGLHDVRRPTAVFLFLGPTGVGKTELAKALAEVVFGDENAVVRIDMSEYMERHSVARLIGAPPGYVGYEEGGQLTERVRRRPYSVILLDEIEKAHPDVYNVLLQVFDDGRLTDGKGRVVDFSNALIIATSNLASDVIAGQRQRGPGFLSGGAASVESGVMGELRQHFRPEFLNRIDDIIIFNALTQEEMRAITTLQLDQVKRVARSQNVEIEFDESVVDRLATQGYRPEYGARELRRLVRQTIENELAKRMLSGDIREGADVRCAIDAATGEVTFEPAASGKGRADGETKVAKEEPSIPPLHERSADGAAGGPAGSEARPPSAEGNSQQRGSGPLH</sequence>
<evidence type="ECO:0000256" key="2">
    <source>
        <dbReference type="ARBA" id="ARBA00022737"/>
    </source>
</evidence>
<name>A0ABZ0WJN2_9BURK</name>
<dbReference type="PRINTS" id="PR00300">
    <property type="entry name" value="CLPPROTEASEA"/>
</dbReference>
<feature type="region of interest" description="Disordered" evidence="9">
    <location>
        <begin position="897"/>
        <end position="956"/>
    </location>
</feature>
<keyword evidence="3 8" id="KW-0547">Nucleotide-binding</keyword>
<dbReference type="RefSeq" id="WP_114811524.1">
    <property type="nucleotide sequence ID" value="NZ_CP139965.1"/>
</dbReference>
<evidence type="ECO:0000256" key="8">
    <source>
        <dbReference type="RuleBase" id="RU004432"/>
    </source>
</evidence>
<dbReference type="Gene3D" id="1.10.1780.10">
    <property type="entry name" value="Clp, N-terminal domain"/>
    <property type="match status" value="1"/>
</dbReference>
<evidence type="ECO:0000256" key="7">
    <source>
        <dbReference type="PROSITE-ProRule" id="PRU01251"/>
    </source>
</evidence>
<dbReference type="SUPFAM" id="SSF81923">
    <property type="entry name" value="Double Clp-N motif"/>
    <property type="match status" value="1"/>
</dbReference>
<feature type="region of interest" description="Disordered" evidence="9">
    <location>
        <begin position="232"/>
        <end position="253"/>
    </location>
</feature>
<dbReference type="GO" id="GO:0006508">
    <property type="term" value="P:proteolysis"/>
    <property type="evidence" value="ECO:0007669"/>
    <property type="project" value="UniProtKB-KW"/>
</dbReference>
<dbReference type="PANTHER" id="PTHR11638:SF145">
    <property type="entry name" value="CLPA_B PROTEASE ATP BINDING SUBUNIT-RELATED"/>
    <property type="match status" value="1"/>
</dbReference>
<evidence type="ECO:0000256" key="3">
    <source>
        <dbReference type="ARBA" id="ARBA00022741"/>
    </source>
</evidence>
<feature type="compositionally biased region" description="Basic and acidic residues" evidence="9">
    <location>
        <begin position="903"/>
        <end position="926"/>
    </location>
</feature>
<dbReference type="CDD" id="cd19499">
    <property type="entry name" value="RecA-like_ClpB_Hsp104-like"/>
    <property type="match status" value="1"/>
</dbReference>
<dbReference type="CDD" id="cd00009">
    <property type="entry name" value="AAA"/>
    <property type="match status" value="1"/>
</dbReference>
<dbReference type="EMBL" id="CP139965">
    <property type="protein sequence ID" value="WQD77563.1"/>
    <property type="molecule type" value="Genomic_DNA"/>
</dbReference>
<evidence type="ECO:0000256" key="6">
    <source>
        <dbReference type="ARBA" id="ARBA00025613"/>
    </source>
</evidence>
<keyword evidence="11" id="KW-0378">Hydrolase</keyword>